<reference evidence="2" key="1">
    <citation type="submission" date="2019-05" db="EMBL/GenBank/DDBJ databases">
        <title>The de novo reference genome and transcriptome assemblies of the wild tomato species Solanum chilense.</title>
        <authorList>
            <person name="Stam R."/>
            <person name="Nosenko T."/>
            <person name="Hoerger A.C."/>
            <person name="Stephan W."/>
            <person name="Seidel M.A."/>
            <person name="Kuhn J.M.M."/>
            <person name="Haberer G."/>
            <person name="Tellier A."/>
        </authorList>
    </citation>
    <scope>NUCLEOTIDE SEQUENCE</scope>
    <source>
        <tissue evidence="2">Mature leaves</tissue>
    </source>
</reference>
<name>A0A6N2CKY0_SOLCI</name>
<keyword evidence="1" id="KW-0472">Membrane</keyword>
<evidence type="ECO:0000313" key="2">
    <source>
        <dbReference type="EMBL" id="TMX05642.1"/>
    </source>
</evidence>
<gene>
    <name evidence="2" type="ORF">EJD97_013292</name>
</gene>
<keyword evidence="1" id="KW-0812">Transmembrane</keyword>
<organism evidence="2">
    <name type="scientific">Solanum chilense</name>
    <name type="common">Tomato</name>
    <name type="synonym">Lycopersicon chilense</name>
    <dbReference type="NCBI Taxonomy" id="4083"/>
    <lineage>
        <taxon>Eukaryota</taxon>
        <taxon>Viridiplantae</taxon>
        <taxon>Streptophyta</taxon>
        <taxon>Embryophyta</taxon>
        <taxon>Tracheophyta</taxon>
        <taxon>Spermatophyta</taxon>
        <taxon>Magnoliopsida</taxon>
        <taxon>eudicotyledons</taxon>
        <taxon>Gunneridae</taxon>
        <taxon>Pentapetalae</taxon>
        <taxon>asterids</taxon>
        <taxon>lamiids</taxon>
        <taxon>Solanales</taxon>
        <taxon>Solanaceae</taxon>
        <taxon>Solanoideae</taxon>
        <taxon>Solaneae</taxon>
        <taxon>Solanum</taxon>
        <taxon>Solanum subgen. Lycopersicon</taxon>
    </lineage>
</organism>
<comment type="caution">
    <text evidence="2">The sequence shown here is derived from an EMBL/GenBank/DDBJ whole genome shotgun (WGS) entry which is preliminary data.</text>
</comment>
<dbReference type="EMBL" id="RXGB01000034">
    <property type="protein sequence ID" value="TMX05642.1"/>
    <property type="molecule type" value="Genomic_DNA"/>
</dbReference>
<accession>A0A6N2CKY0</accession>
<proteinExistence type="predicted"/>
<sequence>MKYCFVKLQGNAETTLLFRPLILFFKAQPQWNKRRSKTLLRYSKWTRRSSGLHFFVLLIFFSLFCQVVYMLSPKLKNLRLFINN</sequence>
<evidence type="ECO:0000256" key="1">
    <source>
        <dbReference type="SAM" id="Phobius"/>
    </source>
</evidence>
<dbReference type="AlphaFoldDB" id="A0A6N2CKY0"/>
<protein>
    <submittedName>
        <fullName evidence="2">Uncharacterized protein</fullName>
    </submittedName>
</protein>
<keyword evidence="1" id="KW-1133">Transmembrane helix</keyword>
<feature type="transmembrane region" description="Helical" evidence="1">
    <location>
        <begin position="51"/>
        <end position="71"/>
    </location>
</feature>